<dbReference type="Proteomes" id="UP001331761">
    <property type="component" value="Unassembled WGS sequence"/>
</dbReference>
<reference evidence="1 2" key="1">
    <citation type="submission" date="2019-10" db="EMBL/GenBank/DDBJ databases">
        <title>Assembly and Annotation for the nematode Trichostrongylus colubriformis.</title>
        <authorList>
            <person name="Martin J."/>
        </authorList>
    </citation>
    <scope>NUCLEOTIDE SEQUENCE [LARGE SCALE GENOMIC DNA]</scope>
    <source>
        <strain evidence="1">G859</strain>
        <tissue evidence="1">Whole worm</tissue>
    </source>
</reference>
<evidence type="ECO:0000313" key="1">
    <source>
        <dbReference type="EMBL" id="KAK5977419.1"/>
    </source>
</evidence>
<organism evidence="1 2">
    <name type="scientific">Trichostrongylus colubriformis</name>
    <name type="common">Black scour worm</name>
    <dbReference type="NCBI Taxonomy" id="6319"/>
    <lineage>
        <taxon>Eukaryota</taxon>
        <taxon>Metazoa</taxon>
        <taxon>Ecdysozoa</taxon>
        <taxon>Nematoda</taxon>
        <taxon>Chromadorea</taxon>
        <taxon>Rhabditida</taxon>
        <taxon>Rhabditina</taxon>
        <taxon>Rhabditomorpha</taxon>
        <taxon>Strongyloidea</taxon>
        <taxon>Trichostrongylidae</taxon>
        <taxon>Trichostrongylus</taxon>
    </lineage>
</organism>
<name>A0AAN8J1Y8_TRICO</name>
<comment type="caution">
    <text evidence="1">The sequence shown here is derived from an EMBL/GenBank/DDBJ whole genome shotgun (WGS) entry which is preliminary data.</text>
</comment>
<sequence>MQGSFVLRGMSTAPWLKLPATSQTPAWMVGRK</sequence>
<dbReference type="AlphaFoldDB" id="A0AAN8J1Y8"/>
<keyword evidence="2" id="KW-1185">Reference proteome</keyword>
<accession>A0AAN8J1Y8</accession>
<protein>
    <submittedName>
        <fullName evidence="1">Uncharacterized protein</fullName>
    </submittedName>
</protein>
<proteinExistence type="predicted"/>
<gene>
    <name evidence="1" type="ORF">GCK32_021053</name>
</gene>
<evidence type="ECO:0000313" key="2">
    <source>
        <dbReference type="Proteomes" id="UP001331761"/>
    </source>
</evidence>
<dbReference type="EMBL" id="WIXE01010624">
    <property type="protein sequence ID" value="KAK5977419.1"/>
    <property type="molecule type" value="Genomic_DNA"/>
</dbReference>